<keyword evidence="2" id="KW-1185">Reference proteome</keyword>
<name>A0ABS5BY11_9BACT</name>
<sequence length="157" mass="17414">MNPEPARKLPILRLAVLCEDVEEDGTERPAIIRFPVHTLRFPPGTSRNYRPPVLTLYVQLQGDLGLFFFRVVLRLVGGAREVTIAHFDDDLDAADEVFPLERTIALNRLVFPAPDVYELLVYANAANLHEPNDHIQIPFPPIRVAVLPADGTAGGAV</sequence>
<dbReference type="RefSeq" id="WP_210658628.1">
    <property type="nucleotide sequence ID" value="NZ_JAGKQQ010000001.1"/>
</dbReference>
<dbReference type="EMBL" id="JAGKQQ010000001">
    <property type="protein sequence ID" value="MBP3958548.1"/>
    <property type="molecule type" value="Genomic_DNA"/>
</dbReference>
<evidence type="ECO:0008006" key="3">
    <source>
        <dbReference type="Google" id="ProtNLM"/>
    </source>
</evidence>
<proteinExistence type="predicted"/>
<evidence type="ECO:0000313" key="2">
    <source>
        <dbReference type="Proteomes" id="UP000676565"/>
    </source>
</evidence>
<accession>A0ABS5BY11</accession>
<evidence type="ECO:0000313" key="1">
    <source>
        <dbReference type="EMBL" id="MBP3958548.1"/>
    </source>
</evidence>
<gene>
    <name evidence="1" type="ORF">J8F10_25140</name>
</gene>
<comment type="caution">
    <text evidence="1">The sequence shown here is derived from an EMBL/GenBank/DDBJ whole genome shotgun (WGS) entry which is preliminary data.</text>
</comment>
<reference evidence="1 2" key="1">
    <citation type="submission" date="2021-04" db="EMBL/GenBank/DDBJ databases">
        <authorList>
            <person name="Ivanova A."/>
        </authorList>
    </citation>
    <scope>NUCLEOTIDE SEQUENCE [LARGE SCALE GENOMIC DNA]</scope>
    <source>
        <strain evidence="1 2">G18</strain>
    </source>
</reference>
<organism evidence="1 2">
    <name type="scientific">Gemmata palustris</name>
    <dbReference type="NCBI Taxonomy" id="2822762"/>
    <lineage>
        <taxon>Bacteria</taxon>
        <taxon>Pseudomonadati</taxon>
        <taxon>Planctomycetota</taxon>
        <taxon>Planctomycetia</taxon>
        <taxon>Gemmatales</taxon>
        <taxon>Gemmataceae</taxon>
        <taxon>Gemmata</taxon>
    </lineage>
</organism>
<protein>
    <recommendedName>
        <fullName evidence="3">Wzt C-terminal domain-containing protein</fullName>
    </recommendedName>
</protein>
<dbReference type="Proteomes" id="UP000676565">
    <property type="component" value="Unassembled WGS sequence"/>
</dbReference>